<reference evidence="15" key="1">
    <citation type="submission" date="2018-12" db="EMBL/GenBank/DDBJ databases">
        <authorList>
            <person name="Yazar S."/>
        </authorList>
    </citation>
    <scope>NUCLEOTIDE SEQUENCE [LARGE SCALE GENOMIC DNA]</scope>
</reference>
<dbReference type="CDD" id="cd03167">
    <property type="entry name" value="oculospanin_like_LEL"/>
    <property type="match status" value="1"/>
</dbReference>
<comment type="subunit">
    <text evidence="10">Interacts with ADAM10.</text>
</comment>
<dbReference type="RefSeq" id="XP_027706002.1">
    <property type="nucleotide sequence ID" value="XM_027850201.1"/>
</dbReference>
<accession>A0A4X2KQH8</accession>
<keyword evidence="15" id="KW-1185">Reference proteome</keyword>
<evidence type="ECO:0000256" key="10">
    <source>
        <dbReference type="ARBA" id="ARBA00065402"/>
    </source>
</evidence>
<comment type="function">
    <text evidence="9">Part of TspanC8 subgroup, composed of 6 members that interact with the transmembrane metalloprotease ADAM10. This interaction is required for ADAM10 exit from the endoplasmic reticulum and for enzymatic maturation and trafficking to the cell surface as well as substrate specificity. Different TspanC8/ADAM10 complexes have distinct substrates.</text>
</comment>
<keyword evidence="4 13" id="KW-0812">Transmembrane</keyword>
<dbReference type="SUPFAM" id="SSF48652">
    <property type="entry name" value="Tetraspanin"/>
    <property type="match status" value="1"/>
</dbReference>
<evidence type="ECO:0000256" key="12">
    <source>
        <dbReference type="ARBA" id="ARBA00083961"/>
    </source>
</evidence>
<dbReference type="Proteomes" id="UP000314987">
    <property type="component" value="Unassembled WGS sequence"/>
</dbReference>
<keyword evidence="8" id="KW-0325">Glycoprotein</keyword>
<feature type="transmembrane region" description="Helical" evidence="13">
    <location>
        <begin position="121"/>
        <end position="142"/>
    </location>
</feature>
<evidence type="ECO:0000256" key="8">
    <source>
        <dbReference type="ARBA" id="ARBA00023180"/>
    </source>
</evidence>
<dbReference type="OrthoDB" id="8122038at2759"/>
<dbReference type="Ensembl" id="ENSVURT00010013199.1">
    <property type="protein sequence ID" value="ENSVURP00010011620.1"/>
    <property type="gene ID" value="ENSVURG00010008989.1"/>
</dbReference>
<dbReference type="PROSITE" id="PS00421">
    <property type="entry name" value="TM4_1"/>
    <property type="match status" value="1"/>
</dbReference>
<gene>
    <name evidence="14" type="primary">TSPAN10</name>
</gene>
<evidence type="ECO:0000256" key="7">
    <source>
        <dbReference type="ARBA" id="ARBA00023157"/>
    </source>
</evidence>
<dbReference type="GO" id="GO:0019899">
    <property type="term" value="F:enzyme binding"/>
    <property type="evidence" value="ECO:0007669"/>
    <property type="project" value="UniProtKB-ARBA"/>
</dbReference>
<protein>
    <recommendedName>
        <fullName evidence="11">Tetraspanin-10</fullName>
    </recommendedName>
    <alternativeName>
        <fullName evidence="12">Oculospanin</fullName>
    </alternativeName>
</protein>
<keyword evidence="5 13" id="KW-1133">Transmembrane helix</keyword>
<evidence type="ECO:0000256" key="11">
    <source>
        <dbReference type="ARBA" id="ARBA00073330"/>
    </source>
</evidence>
<dbReference type="AlphaFoldDB" id="A0A4X2KQH8"/>
<evidence type="ECO:0000256" key="4">
    <source>
        <dbReference type="ARBA" id="ARBA00022692"/>
    </source>
</evidence>
<comment type="similarity">
    <text evidence="2">Belongs to the tetraspanin (TM4SF) family.</text>
</comment>
<dbReference type="InterPro" id="IPR008952">
    <property type="entry name" value="Tetraspanin_EC2_sf"/>
</dbReference>
<dbReference type="FunFam" id="1.10.1450.10:FF:000033">
    <property type="entry name" value="Tetraspanin"/>
    <property type="match status" value="1"/>
</dbReference>
<dbReference type="InterPro" id="IPR018503">
    <property type="entry name" value="Tetraspanin_CS"/>
</dbReference>
<dbReference type="GeneTree" id="ENSGT00940000160874"/>
<feature type="transmembrane region" description="Helical" evidence="13">
    <location>
        <begin position="149"/>
        <end position="174"/>
    </location>
</feature>
<organism evidence="14 15">
    <name type="scientific">Vombatus ursinus</name>
    <name type="common">Common wombat</name>
    <dbReference type="NCBI Taxonomy" id="29139"/>
    <lineage>
        <taxon>Eukaryota</taxon>
        <taxon>Metazoa</taxon>
        <taxon>Chordata</taxon>
        <taxon>Craniata</taxon>
        <taxon>Vertebrata</taxon>
        <taxon>Euteleostomi</taxon>
        <taxon>Mammalia</taxon>
        <taxon>Metatheria</taxon>
        <taxon>Diprotodontia</taxon>
        <taxon>Vombatidae</taxon>
        <taxon>Vombatus</taxon>
    </lineage>
</organism>
<dbReference type="PANTHER" id="PTHR19282">
    <property type="entry name" value="TETRASPANIN"/>
    <property type="match status" value="1"/>
</dbReference>
<evidence type="ECO:0000313" key="15">
    <source>
        <dbReference type="Proteomes" id="UP000314987"/>
    </source>
</evidence>
<sequence>MVEDERTQLLPKEAGFDESPALSCNYTVRVLEPIPKKHNAGPSGWGCLPQGDKWHLAPSLQGGLPLPLNFWSSCIKYLIFLLNFLFSLLGLLTLVVGLWGLTDKESLGSQQLPHLGTDPMLLFVVVGLTVSIVSLAGCVGALCENVCLLWFFAGGILTFLILETLAGILIYALWDQLQDILDSTMLVAINRYQDDSDLRFLLDEIQLGLQCCGVVSYQDWKLNLYFNCSSPGVQACGLPHSCCINPWENGTIINSQCGFGALSLDEATAQNVVHSEGCGPRLRQWLSHNSWVIRDYTLVTTVTEGLEFLLVTKLVRDIKVRKASD</sequence>
<evidence type="ECO:0000256" key="2">
    <source>
        <dbReference type="ARBA" id="ARBA00006840"/>
    </source>
</evidence>
<dbReference type="CTD" id="83882"/>
<dbReference type="Pfam" id="PF00335">
    <property type="entry name" value="Tetraspanin"/>
    <property type="match status" value="1"/>
</dbReference>
<dbReference type="GO" id="GO:0005886">
    <property type="term" value="C:plasma membrane"/>
    <property type="evidence" value="ECO:0007669"/>
    <property type="project" value="UniProtKB-SubCell"/>
</dbReference>
<keyword evidence="3" id="KW-1003">Cell membrane</keyword>
<dbReference type="GeneID" id="114034493"/>
<dbReference type="InterPro" id="IPR018499">
    <property type="entry name" value="Tetraspanin/Peripherin"/>
</dbReference>
<evidence type="ECO:0000256" key="5">
    <source>
        <dbReference type="ARBA" id="ARBA00022989"/>
    </source>
</evidence>
<reference evidence="14" key="3">
    <citation type="submission" date="2025-09" db="UniProtKB">
        <authorList>
            <consortium name="Ensembl"/>
        </authorList>
    </citation>
    <scope>IDENTIFICATION</scope>
</reference>
<evidence type="ECO:0000256" key="3">
    <source>
        <dbReference type="ARBA" id="ARBA00022475"/>
    </source>
</evidence>
<comment type="subcellular location">
    <subcellularLocation>
        <location evidence="1">Cell membrane</location>
        <topology evidence="1">Multi-pass membrane protein</topology>
    </subcellularLocation>
</comment>
<dbReference type="OMA" id="CLDPVPW"/>
<name>A0A4X2KQH8_VOMUR</name>
<feature type="transmembrane region" description="Helical" evidence="13">
    <location>
        <begin position="77"/>
        <end position="101"/>
    </location>
</feature>
<evidence type="ECO:0000313" key="14">
    <source>
        <dbReference type="Ensembl" id="ENSVURP00010011620.1"/>
    </source>
</evidence>
<dbReference type="PANTHER" id="PTHR19282:SF550">
    <property type="entry name" value="TETRASPANIN-10"/>
    <property type="match status" value="1"/>
</dbReference>
<dbReference type="STRING" id="29139.ENSVURP00010011620"/>
<reference evidence="14" key="2">
    <citation type="submission" date="2025-08" db="UniProtKB">
        <authorList>
            <consortium name="Ensembl"/>
        </authorList>
    </citation>
    <scope>IDENTIFICATION</scope>
</reference>
<keyword evidence="7" id="KW-1015">Disulfide bond</keyword>
<evidence type="ECO:0000256" key="1">
    <source>
        <dbReference type="ARBA" id="ARBA00004651"/>
    </source>
</evidence>
<keyword evidence="6 13" id="KW-0472">Membrane</keyword>
<dbReference type="Gene3D" id="1.10.1450.10">
    <property type="entry name" value="Tetraspanin"/>
    <property type="match status" value="1"/>
</dbReference>
<proteinExistence type="inferred from homology"/>
<evidence type="ECO:0000256" key="9">
    <source>
        <dbReference type="ARBA" id="ARBA00056995"/>
    </source>
</evidence>
<dbReference type="PRINTS" id="PR00259">
    <property type="entry name" value="TMFOUR"/>
</dbReference>
<evidence type="ECO:0000256" key="13">
    <source>
        <dbReference type="SAM" id="Phobius"/>
    </source>
</evidence>
<evidence type="ECO:0000256" key="6">
    <source>
        <dbReference type="ARBA" id="ARBA00023136"/>
    </source>
</evidence>